<reference evidence="11 14" key="2">
    <citation type="submission" date="2018-06" db="EMBL/GenBank/DDBJ databases">
        <authorList>
            <consortium name="Pathogen Informatics"/>
            <person name="Doyle S."/>
        </authorList>
    </citation>
    <scope>NUCLEOTIDE SEQUENCE [LARGE SCALE GENOMIC DNA]</scope>
    <source>
        <strain evidence="11 14">NCTC13156</strain>
    </source>
</reference>
<feature type="transmembrane region" description="Helical" evidence="7">
    <location>
        <begin position="89"/>
        <end position="109"/>
    </location>
</feature>
<protein>
    <submittedName>
        <fullName evidence="10 11">Membrane protein</fullName>
    </submittedName>
</protein>
<feature type="transmembrane region" description="Helical" evidence="7">
    <location>
        <begin position="177"/>
        <end position="198"/>
    </location>
</feature>
<name>A0A0N1EEV8_9HELI</name>
<evidence type="ECO:0000259" key="8">
    <source>
        <dbReference type="Pfam" id="PF03458"/>
    </source>
</evidence>
<dbReference type="EMBL" id="JNUR01000026">
    <property type="protein sequence ID" value="KPH50210.1"/>
    <property type="molecule type" value="Genomic_DNA"/>
</dbReference>
<evidence type="ECO:0000256" key="4">
    <source>
        <dbReference type="ARBA" id="ARBA00022692"/>
    </source>
</evidence>
<evidence type="ECO:0000313" key="14">
    <source>
        <dbReference type="Proteomes" id="UP000255269"/>
    </source>
</evidence>
<evidence type="ECO:0000256" key="6">
    <source>
        <dbReference type="ARBA" id="ARBA00023136"/>
    </source>
</evidence>
<dbReference type="Proteomes" id="UP000255269">
    <property type="component" value="Unassembled WGS sequence"/>
</dbReference>
<evidence type="ECO:0000313" key="10">
    <source>
        <dbReference type="EMBL" id="KPH55276.1"/>
    </source>
</evidence>
<feature type="domain" description="Glycine transporter" evidence="8">
    <location>
        <begin position="91"/>
        <end position="163"/>
    </location>
</feature>
<dbReference type="STRING" id="35818.HPU229336_03685"/>
<evidence type="ECO:0000256" key="3">
    <source>
        <dbReference type="ARBA" id="ARBA00022475"/>
    </source>
</evidence>
<sequence length="210" mass="22997">MLLTILYIIGIIAEGMTGALAAGRHNMDWFGVIFIACVTAIGGGSIRDILFGHYPLTWVAHPEYLAMVCIAALITTRIPYFVERFEKAFLILDALGLAVFSVIGARIGMDFHPSGAMAVAGAVITGVFGGILRDIFCARIPLVFQKELYASIALLVGSLYVALEFIAQNYFKLDENFIVIFALLVGFIARIIAIRYHLGLPTFKYTPKNN</sequence>
<keyword evidence="3" id="KW-1003">Cell membrane</keyword>
<evidence type="ECO:0000256" key="2">
    <source>
        <dbReference type="ARBA" id="ARBA00008193"/>
    </source>
</evidence>
<accession>A0A0N1EEV8</accession>
<dbReference type="PATRIC" id="fig|35818.10.peg.756"/>
<comment type="similarity">
    <text evidence="2">Belongs to the UPF0126 family.</text>
</comment>
<proteinExistence type="inferred from homology"/>
<keyword evidence="4 7" id="KW-0812">Transmembrane</keyword>
<dbReference type="EMBL" id="JNOC01000048">
    <property type="protein sequence ID" value="KPH55276.1"/>
    <property type="molecule type" value="Genomic_DNA"/>
</dbReference>
<comment type="subcellular location">
    <subcellularLocation>
        <location evidence="1">Cell membrane</location>
        <topology evidence="1">Multi-pass membrane protein</topology>
    </subcellularLocation>
</comment>
<feature type="transmembrane region" description="Helical" evidence="7">
    <location>
        <begin position="64"/>
        <end position="82"/>
    </location>
</feature>
<dbReference type="GO" id="GO:0005886">
    <property type="term" value="C:plasma membrane"/>
    <property type="evidence" value="ECO:0007669"/>
    <property type="project" value="UniProtKB-SubCell"/>
</dbReference>
<dbReference type="GeneID" id="93196166"/>
<feature type="domain" description="Glycine transporter" evidence="8">
    <location>
        <begin position="5"/>
        <end position="75"/>
    </location>
</feature>
<gene>
    <name evidence="11" type="primary">yicG</name>
    <name evidence="10" type="ORF">HPU229334_09215</name>
    <name evidence="9" type="ORF">HPU229336_03685</name>
    <name evidence="11" type="ORF">NCTC13156_01200</name>
</gene>
<feature type="transmembrane region" description="Helical" evidence="7">
    <location>
        <begin position="148"/>
        <end position="171"/>
    </location>
</feature>
<dbReference type="PANTHER" id="PTHR30506">
    <property type="entry name" value="INNER MEMBRANE PROTEIN"/>
    <property type="match status" value="1"/>
</dbReference>
<dbReference type="Proteomes" id="UP000037997">
    <property type="component" value="Unassembled WGS sequence"/>
</dbReference>
<dbReference type="RefSeq" id="WP_005022444.1">
    <property type="nucleotide sequence ID" value="NZ_CABKNZ010000041.1"/>
</dbReference>
<evidence type="ECO:0000256" key="1">
    <source>
        <dbReference type="ARBA" id="ARBA00004651"/>
    </source>
</evidence>
<dbReference type="Pfam" id="PF03458">
    <property type="entry name" value="Gly_transporter"/>
    <property type="match status" value="2"/>
</dbReference>
<dbReference type="InterPro" id="IPR005115">
    <property type="entry name" value="Gly_transporter"/>
</dbReference>
<dbReference type="EMBL" id="UGJF01000001">
    <property type="protein sequence ID" value="STQ88363.1"/>
    <property type="molecule type" value="Genomic_DNA"/>
</dbReference>
<dbReference type="AlphaFoldDB" id="A0A0N1EEV8"/>
<evidence type="ECO:0000256" key="7">
    <source>
        <dbReference type="SAM" id="Phobius"/>
    </source>
</evidence>
<feature type="transmembrane region" description="Helical" evidence="7">
    <location>
        <begin position="115"/>
        <end position="136"/>
    </location>
</feature>
<dbReference type="PANTHER" id="PTHR30506:SF3">
    <property type="entry name" value="UPF0126 INNER MEMBRANE PROTEIN YADS-RELATED"/>
    <property type="match status" value="1"/>
</dbReference>
<evidence type="ECO:0000313" key="9">
    <source>
        <dbReference type="EMBL" id="KPH50210.1"/>
    </source>
</evidence>
<evidence type="ECO:0000313" key="11">
    <source>
        <dbReference type="EMBL" id="STQ88363.1"/>
    </source>
</evidence>
<dbReference type="Proteomes" id="UP000037800">
    <property type="component" value="Unassembled WGS sequence"/>
</dbReference>
<keyword evidence="5 7" id="KW-1133">Transmembrane helix</keyword>
<dbReference type="OrthoDB" id="9791874at2"/>
<evidence type="ECO:0000313" key="13">
    <source>
        <dbReference type="Proteomes" id="UP000037997"/>
    </source>
</evidence>
<evidence type="ECO:0000256" key="5">
    <source>
        <dbReference type="ARBA" id="ARBA00022989"/>
    </source>
</evidence>
<reference evidence="12 13" key="1">
    <citation type="submission" date="2014-06" db="EMBL/GenBank/DDBJ databases">
        <title>Helicobacter pullorum isolates in fresh chicken meat - phenotypic and genotypic features.</title>
        <authorList>
            <person name="Borges V."/>
            <person name="Santos A."/>
            <person name="Correia C.B."/>
            <person name="Saraiva M."/>
            <person name="Menard A."/>
            <person name="Vieira L."/>
            <person name="Sampaio D.A."/>
            <person name="Gomes J.P."/>
            <person name="Oleastro M."/>
        </authorList>
    </citation>
    <scope>NUCLEOTIDE SEQUENCE [LARGE SCALE GENOMIC DNA]</scope>
    <source>
        <strain evidence="10 13">229334/12</strain>
        <strain evidence="9 12">229336/12</strain>
    </source>
</reference>
<keyword evidence="6 7" id="KW-0472">Membrane</keyword>
<evidence type="ECO:0000313" key="12">
    <source>
        <dbReference type="Proteomes" id="UP000037800"/>
    </source>
</evidence>
<organism evidence="10 13">
    <name type="scientific">Helicobacter pullorum</name>
    <dbReference type="NCBI Taxonomy" id="35818"/>
    <lineage>
        <taxon>Bacteria</taxon>
        <taxon>Pseudomonadati</taxon>
        <taxon>Campylobacterota</taxon>
        <taxon>Epsilonproteobacteria</taxon>
        <taxon>Campylobacterales</taxon>
        <taxon>Helicobacteraceae</taxon>
        <taxon>Helicobacter</taxon>
    </lineage>
</organism>